<organism evidence="1 2">
    <name type="scientific">Ramazzottius varieornatus</name>
    <name type="common">Water bear</name>
    <name type="synonym">Tardigrade</name>
    <dbReference type="NCBI Taxonomy" id="947166"/>
    <lineage>
        <taxon>Eukaryota</taxon>
        <taxon>Metazoa</taxon>
        <taxon>Ecdysozoa</taxon>
        <taxon>Tardigrada</taxon>
        <taxon>Eutardigrada</taxon>
        <taxon>Parachela</taxon>
        <taxon>Hypsibioidea</taxon>
        <taxon>Ramazzottiidae</taxon>
        <taxon>Ramazzottius</taxon>
    </lineage>
</organism>
<evidence type="ECO:0000313" key="1">
    <source>
        <dbReference type="EMBL" id="GAV00027.1"/>
    </source>
</evidence>
<protein>
    <recommendedName>
        <fullName evidence="3">Methyltransferase type 11 domain-containing protein</fullName>
    </recommendedName>
</protein>
<dbReference type="AlphaFoldDB" id="A0A1D1VEF6"/>
<dbReference type="Proteomes" id="UP000186922">
    <property type="component" value="Unassembled WGS sequence"/>
</dbReference>
<dbReference type="EMBL" id="BDGG01000005">
    <property type="protein sequence ID" value="GAV00027.1"/>
    <property type="molecule type" value="Genomic_DNA"/>
</dbReference>
<evidence type="ECO:0000313" key="2">
    <source>
        <dbReference type="Proteomes" id="UP000186922"/>
    </source>
</evidence>
<dbReference type="OrthoDB" id="3265906at2759"/>
<dbReference type="Pfam" id="PF13489">
    <property type="entry name" value="Methyltransf_23"/>
    <property type="match status" value="1"/>
</dbReference>
<accession>A0A1D1VEF6</accession>
<dbReference type="STRING" id="947166.A0A1D1VEF6"/>
<dbReference type="SUPFAM" id="SSF53335">
    <property type="entry name" value="S-adenosyl-L-methionine-dependent methyltransferases"/>
    <property type="match status" value="1"/>
</dbReference>
<dbReference type="InterPro" id="IPR029063">
    <property type="entry name" value="SAM-dependent_MTases_sf"/>
</dbReference>
<evidence type="ECO:0008006" key="3">
    <source>
        <dbReference type="Google" id="ProtNLM"/>
    </source>
</evidence>
<gene>
    <name evidence="1" type="primary">RvY_10941-1</name>
    <name evidence="1" type="synonym">RvY_10941.1</name>
    <name evidence="1" type="ORF">RvY_10941</name>
</gene>
<proteinExistence type="predicted"/>
<sequence length="163" mass="18620">MFAEVLAEAGASVVGIAPEYHCLTLQDFIEYSHEHFDVAVCSDVLEHVTNPQDFAALCCQLVKPGGCIVFSTIIRTIFSLLWNMILFEDVLGICARWLHRLYLCVKPEEVRQVTDRLNFRTVKTVGLVWQPLDFNFLNNAGKFNWIETWFTGCAYAILCKHQT</sequence>
<keyword evidence="2" id="KW-1185">Reference proteome</keyword>
<name>A0A1D1VEF6_RAMVA</name>
<comment type="caution">
    <text evidence="1">The sequence shown here is derived from an EMBL/GenBank/DDBJ whole genome shotgun (WGS) entry which is preliminary data.</text>
</comment>
<reference evidence="1 2" key="1">
    <citation type="journal article" date="2016" name="Nat. Commun.">
        <title>Extremotolerant tardigrade genome and improved radiotolerance of human cultured cells by tardigrade-unique protein.</title>
        <authorList>
            <person name="Hashimoto T."/>
            <person name="Horikawa D.D."/>
            <person name="Saito Y."/>
            <person name="Kuwahara H."/>
            <person name="Kozuka-Hata H."/>
            <person name="Shin-I T."/>
            <person name="Minakuchi Y."/>
            <person name="Ohishi K."/>
            <person name="Motoyama A."/>
            <person name="Aizu T."/>
            <person name="Enomoto A."/>
            <person name="Kondo K."/>
            <person name="Tanaka S."/>
            <person name="Hara Y."/>
            <person name="Koshikawa S."/>
            <person name="Sagara H."/>
            <person name="Miura T."/>
            <person name="Yokobori S."/>
            <person name="Miyagawa K."/>
            <person name="Suzuki Y."/>
            <person name="Kubo T."/>
            <person name="Oyama M."/>
            <person name="Kohara Y."/>
            <person name="Fujiyama A."/>
            <person name="Arakawa K."/>
            <person name="Katayama T."/>
            <person name="Toyoda A."/>
            <person name="Kunieda T."/>
        </authorList>
    </citation>
    <scope>NUCLEOTIDE SEQUENCE [LARGE SCALE GENOMIC DNA]</scope>
    <source>
        <strain evidence="1 2">YOKOZUNA-1</strain>
    </source>
</reference>
<dbReference type="Gene3D" id="3.40.50.150">
    <property type="entry name" value="Vaccinia Virus protein VP39"/>
    <property type="match status" value="1"/>
</dbReference>